<proteinExistence type="predicted"/>
<name>A0A1A9F433_9GAMM</name>
<keyword evidence="1" id="KW-0472">Membrane</keyword>
<sequence>MHSAFQRKTPALLWLLVFGAVLLWSAIAPKDRLTWWLEVMPALAALALLAATRDRFPLTPLCYGLILLHCIILMVGGHYTYAEVPLFDQIAQWSGSSRNNYDKVGHFAQGFVPAIAAREILLRLDVVNGNYWRAFLVVCFCLAFSAFYELIEWWVALLSAEAAESFLGTQGYIWDTQSDMLMALIGAICALGLLSSLHDRQLARLQPGA</sequence>
<dbReference type="Proteomes" id="UP000078070">
    <property type="component" value="Chromosome"/>
</dbReference>
<keyword evidence="1" id="KW-0812">Transmembrane</keyword>
<feature type="transmembrane region" description="Helical" evidence="1">
    <location>
        <begin position="131"/>
        <end position="148"/>
    </location>
</feature>
<feature type="transmembrane region" description="Helical" evidence="1">
    <location>
        <begin position="180"/>
        <end position="197"/>
    </location>
</feature>
<dbReference type="OrthoDB" id="9786473at2"/>
<dbReference type="PIRSF" id="PIRSF020606">
    <property type="entry name" value="UCP020606"/>
    <property type="match status" value="1"/>
</dbReference>
<gene>
    <name evidence="2" type="ORF">A8C75_20655</name>
</gene>
<evidence type="ECO:0008006" key="4">
    <source>
        <dbReference type="Google" id="ProtNLM"/>
    </source>
</evidence>
<reference evidence="2 3" key="2">
    <citation type="journal article" date="2018" name="Int. J. Syst. Evol. Microbiol.">
        <title>Marinobacterium aestuarii sp. nov., a benzene-degrading marine bacterium isolated from estuary sediment.</title>
        <authorList>
            <person name="Bae S.S."/>
            <person name="Jung J."/>
            <person name="Chung D."/>
            <person name="Baek K."/>
        </authorList>
    </citation>
    <scope>NUCLEOTIDE SEQUENCE [LARGE SCALE GENOMIC DNA]</scope>
    <source>
        <strain evidence="2 3">ST58-10</strain>
    </source>
</reference>
<dbReference type="EMBL" id="CP015839">
    <property type="protein sequence ID" value="ANG64648.1"/>
    <property type="molecule type" value="Genomic_DNA"/>
</dbReference>
<dbReference type="Pfam" id="PF09997">
    <property type="entry name" value="DUF2238"/>
    <property type="match status" value="1"/>
</dbReference>
<feature type="transmembrane region" description="Helical" evidence="1">
    <location>
        <begin position="33"/>
        <end position="51"/>
    </location>
</feature>
<evidence type="ECO:0000313" key="3">
    <source>
        <dbReference type="Proteomes" id="UP000078070"/>
    </source>
</evidence>
<dbReference type="InterPro" id="IPR014509">
    <property type="entry name" value="YjdF-like"/>
</dbReference>
<feature type="transmembrane region" description="Helical" evidence="1">
    <location>
        <begin position="58"/>
        <end position="79"/>
    </location>
</feature>
<organism evidence="2 3">
    <name type="scientific">Marinobacterium aestuarii</name>
    <dbReference type="NCBI Taxonomy" id="1821621"/>
    <lineage>
        <taxon>Bacteria</taxon>
        <taxon>Pseudomonadati</taxon>
        <taxon>Pseudomonadota</taxon>
        <taxon>Gammaproteobacteria</taxon>
        <taxon>Oceanospirillales</taxon>
        <taxon>Oceanospirillaceae</taxon>
        <taxon>Marinobacterium</taxon>
    </lineage>
</organism>
<keyword evidence="3" id="KW-1185">Reference proteome</keyword>
<reference evidence="3" key="1">
    <citation type="submission" date="2016-05" db="EMBL/GenBank/DDBJ databases">
        <authorList>
            <person name="Baek K."/>
            <person name="Yang S.-J."/>
        </authorList>
    </citation>
    <scope>NUCLEOTIDE SEQUENCE [LARGE SCALE GENOMIC DNA]</scope>
    <source>
        <strain evidence="3">ST58-10</strain>
    </source>
</reference>
<dbReference type="InterPro" id="IPR058534">
    <property type="entry name" value="YjdF"/>
</dbReference>
<dbReference type="AlphaFoldDB" id="A0A1A9F433"/>
<accession>A0A1A9F433</accession>
<dbReference type="RefSeq" id="WP_067386246.1">
    <property type="nucleotide sequence ID" value="NZ_CP015839.1"/>
</dbReference>
<dbReference type="KEGG" id="mars:A8C75_20655"/>
<evidence type="ECO:0000256" key="1">
    <source>
        <dbReference type="SAM" id="Phobius"/>
    </source>
</evidence>
<keyword evidence="1" id="KW-1133">Transmembrane helix</keyword>
<evidence type="ECO:0000313" key="2">
    <source>
        <dbReference type="EMBL" id="ANG64648.1"/>
    </source>
</evidence>
<feature type="transmembrane region" description="Helical" evidence="1">
    <location>
        <begin position="12"/>
        <end position="27"/>
    </location>
</feature>
<protein>
    <recommendedName>
        <fullName evidence="4">DUF2238 domain-containing protein</fullName>
    </recommendedName>
</protein>